<dbReference type="EMBL" id="ML996091">
    <property type="protein sequence ID" value="KAF2149596.1"/>
    <property type="molecule type" value="Genomic_DNA"/>
</dbReference>
<evidence type="ECO:0000259" key="5">
    <source>
        <dbReference type="Pfam" id="PF12333"/>
    </source>
</evidence>
<dbReference type="InterPro" id="IPR024679">
    <property type="entry name" value="Ipi1_N"/>
</dbReference>
<dbReference type="OrthoDB" id="361362at2759"/>
<comment type="similarity">
    <text evidence="3">Belongs to the IPI1/TEX10 family.</text>
</comment>
<comment type="subunit">
    <text evidence="3">Component of the RIX1 complex.</text>
</comment>
<dbReference type="InterPro" id="IPR011989">
    <property type="entry name" value="ARM-like"/>
</dbReference>
<dbReference type="GO" id="GO:0005634">
    <property type="term" value="C:nucleus"/>
    <property type="evidence" value="ECO:0007669"/>
    <property type="project" value="UniProtKB-SubCell"/>
</dbReference>
<evidence type="ECO:0000256" key="4">
    <source>
        <dbReference type="SAM" id="MobiDB-lite"/>
    </source>
</evidence>
<dbReference type="GO" id="GO:0120330">
    <property type="term" value="C:rixosome complex"/>
    <property type="evidence" value="ECO:0007669"/>
    <property type="project" value="UniProtKB-UniRule"/>
</dbReference>
<organism evidence="6 7">
    <name type="scientific">Myriangium duriaei CBS 260.36</name>
    <dbReference type="NCBI Taxonomy" id="1168546"/>
    <lineage>
        <taxon>Eukaryota</taxon>
        <taxon>Fungi</taxon>
        <taxon>Dikarya</taxon>
        <taxon>Ascomycota</taxon>
        <taxon>Pezizomycotina</taxon>
        <taxon>Dothideomycetes</taxon>
        <taxon>Dothideomycetidae</taxon>
        <taxon>Myriangiales</taxon>
        <taxon>Myriangiaceae</taxon>
        <taxon>Myriangium</taxon>
    </lineage>
</organism>
<keyword evidence="3" id="KW-0698">rRNA processing</keyword>
<keyword evidence="2 3" id="KW-0539">Nucleus</keyword>
<name>A0A9P4ITX2_9PEZI</name>
<evidence type="ECO:0000256" key="2">
    <source>
        <dbReference type="ARBA" id="ARBA00023242"/>
    </source>
</evidence>
<sequence length="341" mass="35972">MGGSSTKRKKEKAADFKKPKLKVGKTKPKASNATSTSFQARSIVLGQQSLTTAAPNAVTQFSHSLSLLTSKSDAQRREALASLTNTLTSHPGAAPPHPPVTIILKARPLLIDSSRSVRAGALSLLRALSPTEIDAHASDILIYAHIGLTHMAADIRTATLDTLEWLLGVAGEATVSAAGGWTGTLRRLTNVLGWGNKTAAEEAKTKGWTAATRTKLDDAKLRSKQIGVLALLLETGLTTEKVALNRATAARACCFPLWDVAAHRIPVRPDPYGYLGLFAEQAGSASSNSTDATQNSSGNIGVDNHFEEGIRRGLVEARKEGGELGRAAKSVERALAGLEKS</sequence>
<dbReference type="Proteomes" id="UP000799439">
    <property type="component" value="Unassembled WGS sequence"/>
</dbReference>
<dbReference type="PANTHER" id="PTHR16056">
    <property type="entry name" value="REGULATOR OF MICROTUBULE DYNAMICS PROTEIN"/>
    <property type="match status" value="1"/>
</dbReference>
<accession>A0A9P4ITX2</accession>
<feature type="compositionally biased region" description="Basic residues" evidence="4">
    <location>
        <begin position="1"/>
        <end position="11"/>
    </location>
</feature>
<keyword evidence="3" id="KW-0690">Ribosome biogenesis</keyword>
<keyword evidence="7" id="KW-1185">Reference proteome</keyword>
<comment type="function">
    <text evidence="3">Component of the RIX1 complex required for processing of ITS2 sequences from 35S pre-rRNA.</text>
</comment>
<protein>
    <recommendedName>
        <fullName evidence="3">Pre-rRNA-processing protein</fullName>
    </recommendedName>
</protein>
<feature type="domain" description="Pre-rRNA-processing protein Ipi1 N-terminal" evidence="5">
    <location>
        <begin position="132"/>
        <end position="233"/>
    </location>
</feature>
<evidence type="ECO:0000313" key="6">
    <source>
        <dbReference type="EMBL" id="KAF2149596.1"/>
    </source>
</evidence>
<comment type="caution">
    <text evidence="6">The sequence shown here is derived from an EMBL/GenBank/DDBJ whole genome shotgun (WGS) entry which is preliminary data.</text>
</comment>
<feature type="compositionally biased region" description="Basic residues" evidence="4">
    <location>
        <begin position="19"/>
        <end position="28"/>
    </location>
</feature>
<evidence type="ECO:0000256" key="3">
    <source>
        <dbReference type="RuleBase" id="RU368021"/>
    </source>
</evidence>
<dbReference type="GO" id="GO:0006364">
    <property type="term" value="P:rRNA processing"/>
    <property type="evidence" value="ECO:0007669"/>
    <property type="project" value="UniProtKB-UniRule"/>
</dbReference>
<feature type="region of interest" description="Disordered" evidence="4">
    <location>
        <begin position="1"/>
        <end position="36"/>
    </location>
</feature>
<evidence type="ECO:0000256" key="1">
    <source>
        <dbReference type="ARBA" id="ARBA00004123"/>
    </source>
</evidence>
<gene>
    <name evidence="6" type="ORF">K461DRAFT_230689</name>
</gene>
<dbReference type="Gene3D" id="1.25.10.10">
    <property type="entry name" value="Leucine-rich Repeat Variant"/>
    <property type="match status" value="1"/>
</dbReference>
<dbReference type="PANTHER" id="PTHR16056:SF2">
    <property type="entry name" value="TESTIS-EXPRESSED PROTEIN 10"/>
    <property type="match status" value="1"/>
</dbReference>
<proteinExistence type="inferred from homology"/>
<reference evidence="6" key="1">
    <citation type="journal article" date="2020" name="Stud. Mycol.">
        <title>101 Dothideomycetes genomes: a test case for predicting lifestyles and emergence of pathogens.</title>
        <authorList>
            <person name="Haridas S."/>
            <person name="Albert R."/>
            <person name="Binder M."/>
            <person name="Bloem J."/>
            <person name="Labutti K."/>
            <person name="Salamov A."/>
            <person name="Andreopoulos B."/>
            <person name="Baker S."/>
            <person name="Barry K."/>
            <person name="Bills G."/>
            <person name="Bluhm B."/>
            <person name="Cannon C."/>
            <person name="Castanera R."/>
            <person name="Culley D."/>
            <person name="Daum C."/>
            <person name="Ezra D."/>
            <person name="Gonzalez J."/>
            <person name="Henrissat B."/>
            <person name="Kuo A."/>
            <person name="Liang C."/>
            <person name="Lipzen A."/>
            <person name="Lutzoni F."/>
            <person name="Magnuson J."/>
            <person name="Mondo S."/>
            <person name="Nolan M."/>
            <person name="Ohm R."/>
            <person name="Pangilinan J."/>
            <person name="Park H.-J."/>
            <person name="Ramirez L."/>
            <person name="Alfaro M."/>
            <person name="Sun H."/>
            <person name="Tritt A."/>
            <person name="Yoshinaga Y."/>
            <person name="Zwiers L.-H."/>
            <person name="Turgeon B."/>
            <person name="Goodwin S."/>
            <person name="Spatafora J."/>
            <person name="Crous P."/>
            <person name="Grigoriev I."/>
        </authorList>
    </citation>
    <scope>NUCLEOTIDE SEQUENCE</scope>
    <source>
        <strain evidence="6">CBS 260.36</strain>
    </source>
</reference>
<feature type="compositionally biased region" description="Polar residues" evidence="4">
    <location>
        <begin position="285"/>
        <end position="299"/>
    </location>
</feature>
<comment type="subcellular location">
    <subcellularLocation>
        <location evidence="1 3">Nucleus</location>
    </subcellularLocation>
</comment>
<dbReference type="Pfam" id="PF12333">
    <property type="entry name" value="Ipi1_N"/>
    <property type="match status" value="1"/>
</dbReference>
<dbReference type="AlphaFoldDB" id="A0A9P4ITX2"/>
<feature type="region of interest" description="Disordered" evidence="4">
    <location>
        <begin position="285"/>
        <end position="304"/>
    </location>
</feature>
<evidence type="ECO:0000313" key="7">
    <source>
        <dbReference type="Proteomes" id="UP000799439"/>
    </source>
</evidence>